<accession>A0ABW5VGZ4</accession>
<dbReference type="InterPro" id="IPR020546">
    <property type="entry name" value="ATP_synth_F1_dsu/esu_N"/>
</dbReference>
<dbReference type="CDD" id="cd12152">
    <property type="entry name" value="F1-ATPase_delta"/>
    <property type="match status" value="1"/>
</dbReference>
<dbReference type="RefSeq" id="WP_251806156.1">
    <property type="nucleotide sequence ID" value="NZ_CP166679.1"/>
</dbReference>
<dbReference type="Proteomes" id="UP001597532">
    <property type="component" value="Unassembled WGS sequence"/>
</dbReference>
<sequence length="92" mass="9905">MYLEIVSPEATLFTGEVTSVTVPGVNGEFQMLNDHAPIVSLLEEGNVKIKGNVVVEEAYEGKFSKAANGDTVLHITSGTVEMKKNRVIILAD</sequence>
<evidence type="ECO:0000259" key="8">
    <source>
        <dbReference type="Pfam" id="PF02823"/>
    </source>
</evidence>
<comment type="caution">
    <text evidence="9">The sequence shown here is derived from an EMBL/GenBank/DDBJ whole genome shotgun (WGS) entry which is preliminary data.</text>
</comment>
<proteinExistence type="inferred from homology"/>
<dbReference type="SUPFAM" id="SSF51344">
    <property type="entry name" value="Epsilon subunit of F1F0-ATP synthase N-terminal domain"/>
    <property type="match status" value="1"/>
</dbReference>
<name>A0ABW5VGZ4_9FLAO</name>
<keyword evidence="5" id="KW-0406">Ion transport</keyword>
<evidence type="ECO:0000256" key="5">
    <source>
        <dbReference type="ARBA" id="ARBA00023065"/>
    </source>
</evidence>
<dbReference type="Pfam" id="PF02823">
    <property type="entry name" value="ATP-synt_DE_N"/>
    <property type="match status" value="1"/>
</dbReference>
<organism evidence="9 10">
    <name type="scientific">Arenibacter antarcticus</name>
    <dbReference type="NCBI Taxonomy" id="2040469"/>
    <lineage>
        <taxon>Bacteria</taxon>
        <taxon>Pseudomonadati</taxon>
        <taxon>Bacteroidota</taxon>
        <taxon>Flavobacteriia</taxon>
        <taxon>Flavobacteriales</taxon>
        <taxon>Flavobacteriaceae</taxon>
        <taxon>Arenibacter</taxon>
    </lineage>
</organism>
<keyword evidence="4" id="KW-0813">Transport</keyword>
<comment type="function">
    <text evidence="1">Produces ATP from ADP in the presence of a proton gradient across the membrane.</text>
</comment>
<reference evidence="10" key="1">
    <citation type="journal article" date="2019" name="Int. J. Syst. Evol. Microbiol.">
        <title>The Global Catalogue of Microorganisms (GCM) 10K type strain sequencing project: providing services to taxonomists for standard genome sequencing and annotation.</title>
        <authorList>
            <consortium name="The Broad Institute Genomics Platform"/>
            <consortium name="The Broad Institute Genome Sequencing Center for Infectious Disease"/>
            <person name="Wu L."/>
            <person name="Ma J."/>
        </authorList>
    </citation>
    <scope>NUCLEOTIDE SEQUENCE [LARGE SCALE GENOMIC DNA]</scope>
    <source>
        <strain evidence="10">KCTC 52924</strain>
    </source>
</reference>
<keyword evidence="10" id="KW-1185">Reference proteome</keyword>
<dbReference type="InterPro" id="IPR036771">
    <property type="entry name" value="ATPsynth_dsu/esu_N"/>
</dbReference>
<dbReference type="InterPro" id="IPR001469">
    <property type="entry name" value="ATP_synth_F1_dsu/esu"/>
</dbReference>
<keyword evidence="7" id="KW-0139">CF(1)</keyword>
<feature type="domain" description="ATP synthase F1 complex delta/epsilon subunit N-terminal" evidence="8">
    <location>
        <begin position="1"/>
        <end position="92"/>
    </location>
</feature>
<evidence type="ECO:0000256" key="1">
    <source>
        <dbReference type="ARBA" id="ARBA00003543"/>
    </source>
</evidence>
<keyword evidence="7" id="KW-0066">ATP synthesis</keyword>
<dbReference type="EMBL" id="JBHUOK010000032">
    <property type="protein sequence ID" value="MFD2790947.1"/>
    <property type="molecule type" value="Genomic_DNA"/>
</dbReference>
<evidence type="ECO:0000256" key="2">
    <source>
        <dbReference type="ARBA" id="ARBA00004184"/>
    </source>
</evidence>
<keyword evidence="6" id="KW-0472">Membrane</keyword>
<evidence type="ECO:0000256" key="7">
    <source>
        <dbReference type="ARBA" id="ARBA00023196"/>
    </source>
</evidence>
<evidence type="ECO:0000256" key="3">
    <source>
        <dbReference type="ARBA" id="ARBA00005712"/>
    </source>
</evidence>
<evidence type="ECO:0000313" key="9">
    <source>
        <dbReference type="EMBL" id="MFD2790947.1"/>
    </source>
</evidence>
<dbReference type="Gene3D" id="2.60.15.10">
    <property type="entry name" value="F0F1 ATP synthase delta/epsilon subunit, N-terminal"/>
    <property type="match status" value="1"/>
</dbReference>
<comment type="similarity">
    <text evidence="3">Belongs to the ATPase epsilon chain family.</text>
</comment>
<evidence type="ECO:0000313" key="10">
    <source>
        <dbReference type="Proteomes" id="UP001597532"/>
    </source>
</evidence>
<evidence type="ECO:0000256" key="6">
    <source>
        <dbReference type="ARBA" id="ARBA00023136"/>
    </source>
</evidence>
<evidence type="ECO:0000256" key="4">
    <source>
        <dbReference type="ARBA" id="ARBA00022448"/>
    </source>
</evidence>
<protein>
    <submittedName>
        <fullName evidence="9">FoF1 ATP synthase subunit delta/epsilon</fullName>
    </submittedName>
</protein>
<gene>
    <name evidence="9" type="ORF">ACFS1K_14320</name>
</gene>
<comment type="subcellular location">
    <subcellularLocation>
        <location evidence="2">Endomembrane system</location>
        <topology evidence="2">Peripheral membrane protein</topology>
    </subcellularLocation>
</comment>